<dbReference type="PANTHER" id="PTHR30055:SF234">
    <property type="entry name" value="HTH-TYPE TRANSCRIPTIONAL REGULATOR BETI"/>
    <property type="match status" value="1"/>
</dbReference>
<dbReference type="SUPFAM" id="SSF46689">
    <property type="entry name" value="Homeodomain-like"/>
    <property type="match status" value="1"/>
</dbReference>
<protein>
    <submittedName>
        <fullName evidence="6">TetR/AcrR family transcriptional regulator</fullName>
    </submittedName>
</protein>
<keyword evidence="7" id="KW-1185">Reference proteome</keyword>
<evidence type="ECO:0000256" key="1">
    <source>
        <dbReference type="ARBA" id="ARBA00023015"/>
    </source>
</evidence>
<evidence type="ECO:0000256" key="2">
    <source>
        <dbReference type="ARBA" id="ARBA00023125"/>
    </source>
</evidence>
<evidence type="ECO:0000313" key="6">
    <source>
        <dbReference type="EMBL" id="MEX6634663.1"/>
    </source>
</evidence>
<dbReference type="RefSeq" id="WP_369314707.1">
    <property type="nucleotide sequence ID" value="NZ_JBEHZE010000002.1"/>
</dbReference>
<proteinExistence type="predicted"/>
<dbReference type="Pfam" id="PF00440">
    <property type="entry name" value="TetR_N"/>
    <property type="match status" value="1"/>
</dbReference>
<evidence type="ECO:0000313" key="7">
    <source>
        <dbReference type="Proteomes" id="UP001560685"/>
    </source>
</evidence>
<accession>A0ABV3Z8A6</accession>
<dbReference type="PROSITE" id="PS50977">
    <property type="entry name" value="HTH_TETR_2"/>
    <property type="match status" value="1"/>
</dbReference>
<dbReference type="InterPro" id="IPR001647">
    <property type="entry name" value="HTH_TetR"/>
</dbReference>
<name>A0ABV3Z8A6_9PROT</name>
<dbReference type="PANTHER" id="PTHR30055">
    <property type="entry name" value="HTH-TYPE TRANSCRIPTIONAL REGULATOR RUTR"/>
    <property type="match status" value="1"/>
</dbReference>
<keyword evidence="3" id="KW-0804">Transcription</keyword>
<dbReference type="Proteomes" id="UP001560685">
    <property type="component" value="Unassembled WGS sequence"/>
</dbReference>
<dbReference type="EMBL" id="JBEHZE010000002">
    <property type="protein sequence ID" value="MEX6634663.1"/>
    <property type="molecule type" value="Genomic_DNA"/>
</dbReference>
<keyword evidence="1" id="KW-0805">Transcription regulation</keyword>
<dbReference type="PRINTS" id="PR00455">
    <property type="entry name" value="HTHTETR"/>
</dbReference>
<organism evidence="6 7">
    <name type="scientific">Hyphococcus lacteus</name>
    <dbReference type="NCBI Taxonomy" id="3143536"/>
    <lineage>
        <taxon>Bacteria</taxon>
        <taxon>Pseudomonadati</taxon>
        <taxon>Pseudomonadota</taxon>
        <taxon>Alphaproteobacteria</taxon>
        <taxon>Parvularculales</taxon>
        <taxon>Parvularculaceae</taxon>
        <taxon>Hyphococcus</taxon>
    </lineage>
</organism>
<dbReference type="InterPro" id="IPR050109">
    <property type="entry name" value="HTH-type_TetR-like_transc_reg"/>
</dbReference>
<sequence>MRHEPSQKRSSNKVEEILKAAEELLIELPIEEITTTIIAERAGVTRTSMYHFFPSKLDVFDALTERYHTTLRQKLLSFFDPRTNEEYHHAWAGVSGVYKDFFEKTPSAAILILGRKGAKQAIFGNDESEERLAEDIGNLMARHTNFTEIAKGNPPEPDFFQFVVRIMTSLFSAGVRKDGRISERTEEEARRATIAYIDARVNSDSS</sequence>
<keyword evidence="2 4" id="KW-0238">DNA-binding</keyword>
<reference evidence="6 7" key="1">
    <citation type="submission" date="2024-05" db="EMBL/GenBank/DDBJ databases">
        <title>Three bacterial strains, DH-69, EH-24, and ECK-19 isolated from coastal sediments.</title>
        <authorList>
            <person name="Ye Y.-Q."/>
            <person name="Du Z.-J."/>
        </authorList>
    </citation>
    <scope>NUCLEOTIDE SEQUENCE [LARGE SCALE GENOMIC DNA]</scope>
    <source>
        <strain evidence="6 7">ECK-19</strain>
    </source>
</reference>
<evidence type="ECO:0000259" key="5">
    <source>
        <dbReference type="PROSITE" id="PS50977"/>
    </source>
</evidence>
<gene>
    <name evidence="6" type="ORF">ABFZ84_14010</name>
</gene>
<feature type="DNA-binding region" description="H-T-H motif" evidence="4">
    <location>
        <begin position="34"/>
        <end position="53"/>
    </location>
</feature>
<feature type="domain" description="HTH tetR-type" evidence="5">
    <location>
        <begin position="11"/>
        <end position="71"/>
    </location>
</feature>
<dbReference type="InterPro" id="IPR009057">
    <property type="entry name" value="Homeodomain-like_sf"/>
</dbReference>
<evidence type="ECO:0000256" key="3">
    <source>
        <dbReference type="ARBA" id="ARBA00023163"/>
    </source>
</evidence>
<evidence type="ECO:0000256" key="4">
    <source>
        <dbReference type="PROSITE-ProRule" id="PRU00335"/>
    </source>
</evidence>
<comment type="caution">
    <text evidence="6">The sequence shown here is derived from an EMBL/GenBank/DDBJ whole genome shotgun (WGS) entry which is preliminary data.</text>
</comment>
<dbReference type="Gene3D" id="1.10.357.10">
    <property type="entry name" value="Tetracycline Repressor, domain 2"/>
    <property type="match status" value="1"/>
</dbReference>